<dbReference type="InterPro" id="IPR042100">
    <property type="entry name" value="Bug_dom1"/>
</dbReference>
<dbReference type="PANTHER" id="PTHR42928:SF5">
    <property type="entry name" value="BLR1237 PROTEIN"/>
    <property type="match status" value="1"/>
</dbReference>
<dbReference type="Pfam" id="PF03401">
    <property type="entry name" value="TctC"/>
    <property type="match status" value="1"/>
</dbReference>
<dbReference type="PIRSF" id="PIRSF017082">
    <property type="entry name" value="YflP"/>
    <property type="match status" value="1"/>
</dbReference>
<evidence type="ECO:0000256" key="2">
    <source>
        <dbReference type="SAM" id="SignalP"/>
    </source>
</evidence>
<organism evidence="3 4">
    <name type="scientific">Noviherbaspirillum humi</name>
    <dbReference type="NCBI Taxonomy" id="1688639"/>
    <lineage>
        <taxon>Bacteria</taxon>
        <taxon>Pseudomonadati</taxon>
        <taxon>Pseudomonadota</taxon>
        <taxon>Betaproteobacteria</taxon>
        <taxon>Burkholderiales</taxon>
        <taxon>Oxalobacteraceae</taxon>
        <taxon>Noviherbaspirillum</taxon>
    </lineage>
</organism>
<keyword evidence="2" id="KW-0732">Signal</keyword>
<dbReference type="InterPro" id="IPR005064">
    <property type="entry name" value="BUG"/>
</dbReference>
<dbReference type="RefSeq" id="WP_089399838.1">
    <property type="nucleotide sequence ID" value="NZ_FZOT01000008.1"/>
</dbReference>
<dbReference type="SUPFAM" id="SSF53850">
    <property type="entry name" value="Periplasmic binding protein-like II"/>
    <property type="match status" value="1"/>
</dbReference>
<proteinExistence type="inferred from homology"/>
<sequence length="331" mass="35664">MKKTLFRAARLGHASVMALALMAAGGAAAQGSYPSKPVNIYTPFAVGSGPDAVLRQVADRLSKMWKQPVIINNKPGAGGFLAFESTQRAAPDGYTLLQLDSEHLAAVPYLYKSRNFQTLDVYEPVATLFRTPFLISVPTDSSLKSVKDLVAAAKAAPGRMSYGSWGIGSPGHLGGEALELATGTTMQHVPYREVSQLYGSVASNDVQWAFASIPSSQGVFKAGKIRYIAVAAPKRIPQMPNVPTVAESGGPADLDVNSFVVLVSPKGMPADLKTKINADVQKVLADPEIKERFNTFAFEVLNWTPEEIRRNADAKARIYSNLIQRKNLTLE</sequence>
<keyword evidence="4" id="KW-1185">Reference proteome</keyword>
<protein>
    <submittedName>
        <fullName evidence="3">Tripartite-type tricarboxylate transporter, receptor component TctC</fullName>
    </submittedName>
</protein>
<dbReference type="AlphaFoldDB" id="A0A239I0M4"/>
<reference evidence="3 4" key="1">
    <citation type="submission" date="2017-06" db="EMBL/GenBank/DDBJ databases">
        <authorList>
            <person name="Kim H.J."/>
            <person name="Triplett B.A."/>
        </authorList>
    </citation>
    <scope>NUCLEOTIDE SEQUENCE [LARGE SCALE GENOMIC DNA]</scope>
    <source>
        <strain evidence="3 4">U15</strain>
    </source>
</reference>
<dbReference type="EMBL" id="FZOT01000008">
    <property type="protein sequence ID" value="SNS87376.1"/>
    <property type="molecule type" value="Genomic_DNA"/>
</dbReference>
<evidence type="ECO:0000256" key="1">
    <source>
        <dbReference type="ARBA" id="ARBA00006987"/>
    </source>
</evidence>
<accession>A0A239I0M4</accession>
<comment type="similarity">
    <text evidence="1">Belongs to the UPF0065 (bug) family.</text>
</comment>
<dbReference type="Gene3D" id="3.40.190.150">
    <property type="entry name" value="Bordetella uptake gene, domain 1"/>
    <property type="match status" value="1"/>
</dbReference>
<evidence type="ECO:0000313" key="4">
    <source>
        <dbReference type="Proteomes" id="UP000198284"/>
    </source>
</evidence>
<feature type="signal peptide" evidence="2">
    <location>
        <begin position="1"/>
        <end position="29"/>
    </location>
</feature>
<evidence type="ECO:0000313" key="3">
    <source>
        <dbReference type="EMBL" id="SNS87376.1"/>
    </source>
</evidence>
<dbReference type="Gene3D" id="3.40.190.10">
    <property type="entry name" value="Periplasmic binding protein-like II"/>
    <property type="match status" value="1"/>
</dbReference>
<feature type="chain" id="PRO_5012059857" evidence="2">
    <location>
        <begin position="30"/>
        <end position="331"/>
    </location>
</feature>
<dbReference type="OrthoDB" id="8678477at2"/>
<name>A0A239I0M4_9BURK</name>
<dbReference type="CDD" id="cd07012">
    <property type="entry name" value="PBP2_Bug_TTT"/>
    <property type="match status" value="1"/>
</dbReference>
<keyword evidence="3" id="KW-0675">Receptor</keyword>
<dbReference type="Proteomes" id="UP000198284">
    <property type="component" value="Unassembled WGS sequence"/>
</dbReference>
<dbReference type="PANTHER" id="PTHR42928">
    <property type="entry name" value="TRICARBOXYLATE-BINDING PROTEIN"/>
    <property type="match status" value="1"/>
</dbReference>
<gene>
    <name evidence="3" type="ORF">SAMN06265795_10864</name>
</gene>